<proteinExistence type="predicted"/>
<dbReference type="AlphaFoldDB" id="A0A915HSE6"/>
<keyword evidence="1" id="KW-1185">Reference proteome</keyword>
<dbReference type="WBParaSite" id="nRc.2.0.1.t04848-RA">
    <property type="protein sequence ID" value="nRc.2.0.1.t04848-RA"/>
    <property type="gene ID" value="nRc.2.0.1.g04848"/>
</dbReference>
<accession>A0A915HSE6</accession>
<evidence type="ECO:0000313" key="1">
    <source>
        <dbReference type="Proteomes" id="UP000887565"/>
    </source>
</evidence>
<reference evidence="2" key="1">
    <citation type="submission" date="2022-11" db="UniProtKB">
        <authorList>
            <consortium name="WormBaseParasite"/>
        </authorList>
    </citation>
    <scope>IDENTIFICATION</scope>
</reference>
<organism evidence="1 2">
    <name type="scientific">Romanomermis culicivorax</name>
    <name type="common">Nematode worm</name>
    <dbReference type="NCBI Taxonomy" id="13658"/>
    <lineage>
        <taxon>Eukaryota</taxon>
        <taxon>Metazoa</taxon>
        <taxon>Ecdysozoa</taxon>
        <taxon>Nematoda</taxon>
        <taxon>Enoplea</taxon>
        <taxon>Dorylaimia</taxon>
        <taxon>Mermithida</taxon>
        <taxon>Mermithoidea</taxon>
        <taxon>Mermithidae</taxon>
        <taxon>Romanomermis</taxon>
    </lineage>
</organism>
<sequence length="96" mass="10886">MPHTAMHHSPFSLLQGYEPCITFNYDCACRLTLPLKYEVYQHILAQAQHKMHEKIKANLDTAAVVSKQYFDRRAGACDLAINNLVILSNTPKANKI</sequence>
<protein>
    <submittedName>
        <fullName evidence="2">Uncharacterized protein</fullName>
    </submittedName>
</protein>
<evidence type="ECO:0000313" key="2">
    <source>
        <dbReference type="WBParaSite" id="nRc.2.0.1.t04848-RA"/>
    </source>
</evidence>
<dbReference type="Proteomes" id="UP000887565">
    <property type="component" value="Unplaced"/>
</dbReference>
<name>A0A915HSE6_ROMCU</name>